<gene>
    <name evidence="2" type="primary">Q4IA62</name>
</gene>
<dbReference type="AlphaFoldDB" id="A0A5K1JUF3"/>
<evidence type="ECO:0000313" key="2">
    <source>
        <dbReference type="EMBL" id="VWO95676.1"/>
    </source>
</evidence>
<feature type="compositionally biased region" description="Acidic residues" evidence="1">
    <location>
        <begin position="150"/>
        <end position="160"/>
    </location>
</feature>
<organism evidence="2">
    <name type="scientific">Ganoderma boninense</name>
    <dbReference type="NCBI Taxonomy" id="34458"/>
    <lineage>
        <taxon>Eukaryota</taxon>
        <taxon>Fungi</taxon>
        <taxon>Dikarya</taxon>
        <taxon>Basidiomycota</taxon>
        <taxon>Agaricomycotina</taxon>
        <taxon>Agaricomycetes</taxon>
        <taxon>Polyporales</taxon>
        <taxon>Polyporaceae</taxon>
        <taxon>Ganoderma</taxon>
    </lineage>
</organism>
<feature type="compositionally biased region" description="Basic and acidic residues" evidence="1">
    <location>
        <begin position="177"/>
        <end position="207"/>
    </location>
</feature>
<dbReference type="GO" id="GO:0019706">
    <property type="term" value="F:protein-cysteine S-palmitoyltransferase activity"/>
    <property type="evidence" value="ECO:0007669"/>
    <property type="project" value="UniProtKB-EC"/>
</dbReference>
<dbReference type="EC" id="2.3.1.225" evidence="2"/>
<name>A0A5K1JUF3_9APHY</name>
<accession>A0A5K1JUF3</accession>
<dbReference type="EMBL" id="LR725022">
    <property type="protein sequence ID" value="VWO95676.1"/>
    <property type="molecule type" value="Genomic_DNA"/>
</dbReference>
<feature type="region of interest" description="Disordered" evidence="1">
    <location>
        <begin position="122"/>
        <end position="207"/>
    </location>
</feature>
<protein>
    <submittedName>
        <fullName evidence="2">Palmitoyltransferase PFA3 )</fullName>
        <ecNumber evidence="2">2.3.1.225</ecNumber>
    </submittedName>
</protein>
<reference evidence="2" key="1">
    <citation type="submission" date="2019-10" db="EMBL/GenBank/DDBJ databases">
        <authorList>
            <person name="Nor Muhammad N."/>
        </authorList>
    </citation>
    <scope>NUCLEOTIDE SEQUENCE</scope>
</reference>
<keyword evidence="2" id="KW-0808">Transferase</keyword>
<keyword evidence="2" id="KW-0012">Acyltransferase</keyword>
<evidence type="ECO:0000256" key="1">
    <source>
        <dbReference type="SAM" id="MobiDB-lite"/>
    </source>
</evidence>
<proteinExistence type="predicted"/>
<sequence length="207" mass="22796">MERSQASWPFVSARLQEHPDRQHDLADDLESFMHVLNYCALKHLPDAASTEAESAYLTQCLYDAIVPTDSPHHYLKGSPLKLEKVQTGTPFVQGLPAQHPLASLLAELSQLCKQHYEHVVLPESPPRSPSPDSIFARGSCSGAEGPLPDFDGDSDLLDGSDDTRDGRPTRPRPRAAIPEHRAVAVPEPRPHGWRVHEGDPEGLARGR</sequence>